<protein>
    <submittedName>
        <fullName evidence="3">Carbamoylphosphate synthase large subunit</fullName>
    </submittedName>
</protein>
<keyword evidence="1" id="KW-0067">ATP-binding</keyword>
<dbReference type="SUPFAM" id="SSF56059">
    <property type="entry name" value="Glutathione synthetase ATP-binding domain-like"/>
    <property type="match status" value="1"/>
</dbReference>
<dbReference type="AlphaFoldDB" id="A0A7W5E219"/>
<comment type="caution">
    <text evidence="3">The sequence shown here is derived from an EMBL/GenBank/DDBJ whole genome shotgun (WGS) entry which is preliminary data.</text>
</comment>
<dbReference type="InterPro" id="IPR011761">
    <property type="entry name" value="ATP-grasp"/>
</dbReference>
<name>A0A7W5E219_9BACT</name>
<evidence type="ECO:0000313" key="4">
    <source>
        <dbReference type="Proteomes" id="UP000536179"/>
    </source>
</evidence>
<dbReference type="Gene3D" id="3.30.470.20">
    <property type="entry name" value="ATP-grasp fold, B domain"/>
    <property type="match status" value="1"/>
</dbReference>
<dbReference type="GO" id="GO:0005524">
    <property type="term" value="F:ATP binding"/>
    <property type="evidence" value="ECO:0007669"/>
    <property type="project" value="UniProtKB-UniRule"/>
</dbReference>
<evidence type="ECO:0000259" key="2">
    <source>
        <dbReference type="PROSITE" id="PS50975"/>
    </source>
</evidence>
<dbReference type="GO" id="GO:0046872">
    <property type="term" value="F:metal ion binding"/>
    <property type="evidence" value="ECO:0007669"/>
    <property type="project" value="InterPro"/>
</dbReference>
<dbReference type="Proteomes" id="UP000536179">
    <property type="component" value="Unassembled WGS sequence"/>
</dbReference>
<dbReference type="PROSITE" id="PS50975">
    <property type="entry name" value="ATP_GRASP"/>
    <property type="match status" value="1"/>
</dbReference>
<evidence type="ECO:0000256" key="1">
    <source>
        <dbReference type="PROSITE-ProRule" id="PRU00409"/>
    </source>
</evidence>
<keyword evidence="4" id="KW-1185">Reference proteome</keyword>
<reference evidence="3 4" key="1">
    <citation type="submission" date="2020-08" db="EMBL/GenBank/DDBJ databases">
        <title>Genomic Encyclopedia of Type Strains, Phase III (KMG-III): the genomes of soil and plant-associated and newly described type strains.</title>
        <authorList>
            <person name="Whitman W."/>
        </authorList>
    </citation>
    <scope>NUCLEOTIDE SEQUENCE [LARGE SCALE GENOMIC DNA]</scope>
    <source>
        <strain evidence="3 4">CECT 8075</strain>
    </source>
</reference>
<organism evidence="3 4">
    <name type="scientific">Aporhodopirellula rubra</name>
    <dbReference type="NCBI Taxonomy" id="980271"/>
    <lineage>
        <taxon>Bacteria</taxon>
        <taxon>Pseudomonadati</taxon>
        <taxon>Planctomycetota</taxon>
        <taxon>Planctomycetia</taxon>
        <taxon>Pirellulales</taxon>
        <taxon>Pirellulaceae</taxon>
        <taxon>Aporhodopirellula</taxon>
    </lineage>
</organism>
<keyword evidence="1" id="KW-0547">Nucleotide-binding</keyword>
<feature type="domain" description="ATP-grasp" evidence="2">
    <location>
        <begin position="72"/>
        <end position="271"/>
    </location>
</feature>
<accession>A0A7W5E219</accession>
<proteinExistence type="predicted"/>
<dbReference type="EMBL" id="JACHXU010000014">
    <property type="protein sequence ID" value="MBB3208198.1"/>
    <property type="molecule type" value="Genomic_DNA"/>
</dbReference>
<dbReference type="RefSeq" id="WP_184306429.1">
    <property type="nucleotide sequence ID" value="NZ_JACHXU010000014.1"/>
</dbReference>
<sequence length="271" mass="31344">MKWTDTIRLTQSRLQRKTSVLFSRKDDWNQLIGESLIGYVPFCYDFASVNVNRYSVLFPLTVHDSMEFNRHHRHLHGVSALVPTTDVIELCKDKLTLMQRLNEYGFGEHLPAYNQTFDYPYMLKRRHSAFGKGTNIIASPSDEEEHASDLAADTHMTQEHLPGTEEYATHAIMAHGRIVFSRTVKYFFPPGLYVKGSQCFASRRETFERTPFIEIFELMLRSLNYEGICCLDYKIIDGKPKLMEINPRFGATMTLFINEALQAYEEAIASF</sequence>
<gene>
    <name evidence="3" type="ORF">FHS27_004025</name>
</gene>
<evidence type="ECO:0000313" key="3">
    <source>
        <dbReference type="EMBL" id="MBB3208198.1"/>
    </source>
</evidence>